<dbReference type="InterPro" id="IPR002292">
    <property type="entry name" value="Orn/put_carbamltrans"/>
</dbReference>
<evidence type="ECO:0000259" key="5">
    <source>
        <dbReference type="Pfam" id="PF00185"/>
    </source>
</evidence>
<evidence type="ECO:0000256" key="2">
    <source>
        <dbReference type="ARBA" id="ARBA00013007"/>
    </source>
</evidence>
<accession>A0ABR3FX63</accession>
<dbReference type="NCBIfam" id="TIGR00658">
    <property type="entry name" value="orni_carb_tr"/>
    <property type="match status" value="1"/>
</dbReference>
<evidence type="ECO:0000313" key="7">
    <source>
        <dbReference type="EMBL" id="KAL0579722.1"/>
    </source>
</evidence>
<proteinExistence type="inferred from homology"/>
<dbReference type="PRINTS" id="PR00102">
    <property type="entry name" value="OTCASE"/>
</dbReference>
<dbReference type="PROSITE" id="PS00097">
    <property type="entry name" value="CARBAMOYLTRANSFERASE"/>
    <property type="match status" value="1"/>
</dbReference>
<evidence type="ECO:0000256" key="4">
    <source>
        <dbReference type="RuleBase" id="RU003634"/>
    </source>
</evidence>
<dbReference type="InterPro" id="IPR006130">
    <property type="entry name" value="Asp/Orn_carbamoylTrfase"/>
</dbReference>
<keyword evidence="3 4" id="KW-0808">Transferase</keyword>
<protein>
    <recommendedName>
        <fullName evidence="2">ornithine carbamoyltransferase</fullName>
        <ecNumber evidence="2">2.1.3.3</ecNumber>
    </recommendedName>
</protein>
<dbReference type="Pfam" id="PF02729">
    <property type="entry name" value="OTCace_N"/>
    <property type="match status" value="1"/>
</dbReference>
<dbReference type="InterPro" id="IPR036901">
    <property type="entry name" value="Asp/Orn_carbamoylTrfase_sf"/>
</dbReference>
<dbReference type="SUPFAM" id="SSF53671">
    <property type="entry name" value="Aspartate/ornithine carbamoyltransferase"/>
    <property type="match status" value="1"/>
</dbReference>
<dbReference type="GO" id="GO:0004585">
    <property type="term" value="F:ornithine carbamoyltransferase activity"/>
    <property type="evidence" value="ECO:0007669"/>
    <property type="project" value="UniProtKB-EC"/>
</dbReference>
<dbReference type="InterPro" id="IPR006131">
    <property type="entry name" value="Asp_carbamoyltransf_Asp/Orn-bd"/>
</dbReference>
<keyword evidence="8" id="KW-1185">Reference proteome</keyword>
<reference evidence="7 8" key="1">
    <citation type="submission" date="2024-02" db="EMBL/GenBank/DDBJ databases">
        <title>A draft genome for the cacao thread blight pathogen Marasmius crinis-equi.</title>
        <authorList>
            <person name="Cohen S.P."/>
            <person name="Baruah I.K."/>
            <person name="Amoako-Attah I."/>
            <person name="Bukari Y."/>
            <person name="Meinhardt L.W."/>
            <person name="Bailey B.A."/>
        </authorList>
    </citation>
    <scope>NUCLEOTIDE SEQUENCE [LARGE SCALE GENOMIC DNA]</scope>
    <source>
        <strain evidence="7 8">GH-76</strain>
    </source>
</reference>
<evidence type="ECO:0000256" key="1">
    <source>
        <dbReference type="ARBA" id="ARBA00007805"/>
    </source>
</evidence>
<dbReference type="PANTHER" id="PTHR45753">
    <property type="entry name" value="ORNITHINE CARBAMOYLTRANSFERASE, MITOCHONDRIAL"/>
    <property type="match status" value="1"/>
</dbReference>
<dbReference type="EMBL" id="JBAHYK010000050">
    <property type="protein sequence ID" value="KAL0579722.1"/>
    <property type="molecule type" value="Genomic_DNA"/>
</dbReference>
<sequence length="374" mass="42336">MSPLVPPHLMTLADLTVPQINRLLWHSYYSKQISKPWLKPQTFNNNKKSSLKLPSQSLFNKTVALLFSKRSTRTRLASETSASLLGGRALFLGKEDIQLGVNESPRDTARVIGGMCEGIFARVGDHSEIEELAKYSPVPVINALSSFWHPTQILADLLTLHEHAHEFSPPAQKDDLSHLKTSVKARRKQQIQSLPELRPLTVAYIGDSANVLHDMLVTYPRLGHQLRVASPEKYRAPPEVWKRVEELGCDKGIWWGSDPKEAVHGADVVITDTWISMGQEAEKAQRLQDFQGYQVTETLCREGGANPDWKFMHCLPRKPDEVDDEVFYGPRSLVFPEADNRKWTIMAIFDLMIGKWSIEGKHEKAQSHSETKNE</sequence>
<dbReference type="Proteomes" id="UP001465976">
    <property type="component" value="Unassembled WGS sequence"/>
</dbReference>
<dbReference type="InterPro" id="IPR006132">
    <property type="entry name" value="Asp/Orn_carbamoyltranf_P-bd"/>
</dbReference>
<dbReference type="Gene3D" id="3.40.50.1370">
    <property type="entry name" value="Aspartate/ornithine carbamoyltransferase"/>
    <property type="match status" value="2"/>
</dbReference>
<dbReference type="PANTHER" id="PTHR45753:SF3">
    <property type="entry name" value="ORNITHINE TRANSCARBAMYLASE, MITOCHONDRIAL"/>
    <property type="match status" value="1"/>
</dbReference>
<name>A0ABR3FX63_9AGAR</name>
<dbReference type="PRINTS" id="PR00100">
    <property type="entry name" value="AOTCASE"/>
</dbReference>
<evidence type="ECO:0000259" key="6">
    <source>
        <dbReference type="Pfam" id="PF02729"/>
    </source>
</evidence>
<feature type="domain" description="Aspartate/ornithine carbamoyltransferase Asp/Orn-binding" evidence="5">
    <location>
        <begin position="200"/>
        <end position="351"/>
    </location>
</feature>
<dbReference type="EC" id="2.1.3.3" evidence="2"/>
<evidence type="ECO:0000313" key="8">
    <source>
        <dbReference type="Proteomes" id="UP001465976"/>
    </source>
</evidence>
<feature type="domain" description="Aspartate/ornithine carbamoyltransferase carbamoyl-P binding" evidence="6">
    <location>
        <begin position="8"/>
        <end position="162"/>
    </location>
</feature>
<organism evidence="7 8">
    <name type="scientific">Marasmius crinis-equi</name>
    <dbReference type="NCBI Taxonomy" id="585013"/>
    <lineage>
        <taxon>Eukaryota</taxon>
        <taxon>Fungi</taxon>
        <taxon>Dikarya</taxon>
        <taxon>Basidiomycota</taxon>
        <taxon>Agaricomycotina</taxon>
        <taxon>Agaricomycetes</taxon>
        <taxon>Agaricomycetidae</taxon>
        <taxon>Agaricales</taxon>
        <taxon>Marasmiineae</taxon>
        <taxon>Marasmiaceae</taxon>
        <taxon>Marasmius</taxon>
    </lineage>
</organism>
<comment type="similarity">
    <text evidence="1">Belongs to the aspartate/ornithine carbamoyltransferase superfamily. OTCase family.</text>
</comment>
<evidence type="ECO:0000256" key="3">
    <source>
        <dbReference type="ARBA" id="ARBA00022679"/>
    </source>
</evidence>
<comment type="caution">
    <text evidence="7">The sequence shown here is derived from an EMBL/GenBank/DDBJ whole genome shotgun (WGS) entry which is preliminary data.</text>
</comment>
<gene>
    <name evidence="7" type="primary">ARG3</name>
    <name evidence="7" type="ORF">V5O48_002286</name>
</gene>
<dbReference type="Pfam" id="PF00185">
    <property type="entry name" value="OTCace"/>
    <property type="match status" value="1"/>
</dbReference>